<dbReference type="SMART" id="SM00353">
    <property type="entry name" value="HLH"/>
    <property type="match status" value="1"/>
</dbReference>
<dbReference type="InterPro" id="IPR011598">
    <property type="entry name" value="bHLH_dom"/>
</dbReference>
<dbReference type="InterPro" id="IPR050359">
    <property type="entry name" value="bHLH_transcription_factors"/>
</dbReference>
<dbReference type="Pfam" id="PF00010">
    <property type="entry name" value="HLH"/>
    <property type="match status" value="1"/>
</dbReference>
<evidence type="ECO:0000313" key="2">
    <source>
        <dbReference type="EMBL" id="MFH4977560.1"/>
    </source>
</evidence>
<dbReference type="PANTHER" id="PTHR19290">
    <property type="entry name" value="BASIC HELIX-LOOP-HELIX PROTEIN NEUROGENIN-RELATED"/>
    <property type="match status" value="1"/>
</dbReference>
<organism evidence="2 3">
    <name type="scientific">Gnathostoma spinigerum</name>
    <dbReference type="NCBI Taxonomy" id="75299"/>
    <lineage>
        <taxon>Eukaryota</taxon>
        <taxon>Metazoa</taxon>
        <taxon>Ecdysozoa</taxon>
        <taxon>Nematoda</taxon>
        <taxon>Chromadorea</taxon>
        <taxon>Rhabditida</taxon>
        <taxon>Spirurina</taxon>
        <taxon>Gnathostomatomorpha</taxon>
        <taxon>Gnathostomatoidea</taxon>
        <taxon>Gnathostomatidae</taxon>
        <taxon>Gnathostoma</taxon>
    </lineage>
</organism>
<name>A0ABD6ED37_9BILA</name>
<dbReference type="Proteomes" id="UP001608902">
    <property type="component" value="Unassembled WGS sequence"/>
</dbReference>
<reference evidence="2 3" key="1">
    <citation type="submission" date="2024-08" db="EMBL/GenBank/DDBJ databases">
        <title>Gnathostoma spinigerum genome.</title>
        <authorList>
            <person name="Gonzalez-Bertolin B."/>
            <person name="Monzon S."/>
            <person name="Zaballos A."/>
            <person name="Jimenez P."/>
            <person name="Dekumyoy P."/>
            <person name="Varona S."/>
            <person name="Cuesta I."/>
            <person name="Sumanam S."/>
            <person name="Adisakwattana P."/>
            <person name="Gasser R.B."/>
            <person name="Hernandez-Gonzalez A."/>
            <person name="Young N.D."/>
            <person name="Perteguer M.J."/>
        </authorList>
    </citation>
    <scope>NUCLEOTIDE SEQUENCE [LARGE SCALE GENOMIC DNA]</scope>
    <source>
        <strain evidence="2">AL3</strain>
        <tissue evidence="2">Liver</tissue>
    </source>
</reference>
<evidence type="ECO:0000313" key="3">
    <source>
        <dbReference type="Proteomes" id="UP001608902"/>
    </source>
</evidence>
<dbReference type="AlphaFoldDB" id="A0ABD6ED37"/>
<proteinExistence type="predicted"/>
<protein>
    <recommendedName>
        <fullName evidence="1">BHLH domain-containing protein</fullName>
    </recommendedName>
</protein>
<comment type="caution">
    <text evidence="2">The sequence shown here is derived from an EMBL/GenBank/DDBJ whole genome shotgun (WGS) entry which is preliminary data.</text>
</comment>
<feature type="domain" description="BHLH" evidence="1">
    <location>
        <begin position="90"/>
        <end position="142"/>
    </location>
</feature>
<sequence>MRINDTIIGPRPRPCQEGYIHVQCAEVIIIAGCLVLSKPNVMRSSGGEPFSYSNSASLTPAQCSMGKKRKKRKYRCRYRSPESVIRSKKIRRSKANARERKRMHSLNSALENLRKLLPKFPNEPTLTKIETLRMANKYINILVELLNQEPEAGTLLENKCETVTNEKFREHYYVSPYSQPCNDFNFRSILYVPDLNKT</sequence>
<dbReference type="PANTHER" id="PTHR19290:SF163">
    <property type="entry name" value="BASIC HELIX-LOOP-HELIX NEURAL TRANSCRIPTION FACTOR TAP"/>
    <property type="match status" value="1"/>
</dbReference>
<keyword evidence="3" id="KW-1185">Reference proteome</keyword>
<dbReference type="PROSITE" id="PS50888">
    <property type="entry name" value="BHLH"/>
    <property type="match status" value="1"/>
</dbReference>
<dbReference type="EMBL" id="JBGFUD010002400">
    <property type="protein sequence ID" value="MFH4977560.1"/>
    <property type="molecule type" value="Genomic_DNA"/>
</dbReference>
<dbReference type="SUPFAM" id="SSF47459">
    <property type="entry name" value="HLH, helix-loop-helix DNA-binding domain"/>
    <property type="match status" value="1"/>
</dbReference>
<dbReference type="Gene3D" id="4.10.280.10">
    <property type="entry name" value="Helix-loop-helix DNA-binding domain"/>
    <property type="match status" value="1"/>
</dbReference>
<accession>A0ABD6ED37</accession>
<dbReference type="InterPro" id="IPR036638">
    <property type="entry name" value="HLH_DNA-bd_sf"/>
</dbReference>
<evidence type="ECO:0000259" key="1">
    <source>
        <dbReference type="PROSITE" id="PS50888"/>
    </source>
</evidence>
<gene>
    <name evidence="2" type="ORF">AB6A40_004269</name>
</gene>